<accession>A0A2N0NB97</accession>
<evidence type="ECO:0000313" key="2">
    <source>
        <dbReference type="Proteomes" id="UP000232722"/>
    </source>
</evidence>
<evidence type="ECO:0000313" key="1">
    <source>
        <dbReference type="EMBL" id="PKB91843.1"/>
    </source>
</evidence>
<sequence length="60" mass="7113">TGYNNIKDSDVKDSENWDNSQNSEIYFVIKLEKKNSKKDQLKINPETSKHIHKQFILVDF</sequence>
<gene>
    <name evidence="1" type="ORF">RhiirA5_447312</name>
</gene>
<proteinExistence type="predicted"/>
<name>A0A2N0NB97_9GLOM</name>
<protein>
    <submittedName>
        <fullName evidence="1">Uncharacterized protein</fullName>
    </submittedName>
</protein>
<reference evidence="1 2" key="2">
    <citation type="submission" date="2017-09" db="EMBL/GenBank/DDBJ databases">
        <title>Extensive intraspecific genome diversity in a model arbuscular mycorrhizal fungus.</title>
        <authorList>
            <person name="Chen E.C."/>
            <person name="Morin E."/>
            <person name="Beaudet D."/>
            <person name="Noel J."/>
            <person name="Ndikumana S."/>
            <person name="Charron P."/>
            <person name="St-Onge C."/>
            <person name="Giorgi J."/>
            <person name="Grigoriev I.V."/>
            <person name="Roux C."/>
            <person name="Martin F.M."/>
            <person name="Corradi N."/>
        </authorList>
    </citation>
    <scope>NUCLEOTIDE SEQUENCE [LARGE SCALE GENOMIC DNA]</scope>
    <source>
        <strain evidence="1 2">A5</strain>
    </source>
</reference>
<comment type="caution">
    <text evidence="1">The sequence shown here is derived from an EMBL/GenBank/DDBJ whole genome shotgun (WGS) entry which is preliminary data.</text>
</comment>
<dbReference type="AlphaFoldDB" id="A0A2N0NB97"/>
<dbReference type="Proteomes" id="UP000232722">
    <property type="component" value="Unassembled WGS sequence"/>
</dbReference>
<feature type="non-terminal residue" evidence="1">
    <location>
        <position position="1"/>
    </location>
</feature>
<organism evidence="1 2">
    <name type="scientific">Rhizophagus irregularis</name>
    <dbReference type="NCBI Taxonomy" id="588596"/>
    <lineage>
        <taxon>Eukaryota</taxon>
        <taxon>Fungi</taxon>
        <taxon>Fungi incertae sedis</taxon>
        <taxon>Mucoromycota</taxon>
        <taxon>Glomeromycotina</taxon>
        <taxon>Glomeromycetes</taxon>
        <taxon>Glomerales</taxon>
        <taxon>Glomeraceae</taxon>
        <taxon>Rhizophagus</taxon>
    </lineage>
</organism>
<reference evidence="1 2" key="1">
    <citation type="submission" date="2016-04" db="EMBL/GenBank/DDBJ databases">
        <title>Genome analyses suggest a sexual origin of heterokaryosis in a supposedly ancient asexual fungus.</title>
        <authorList>
            <person name="Ropars J."/>
            <person name="Sedzielewska K."/>
            <person name="Noel J."/>
            <person name="Charron P."/>
            <person name="Farinelli L."/>
            <person name="Marton T."/>
            <person name="Kruger M."/>
            <person name="Pelin A."/>
            <person name="Brachmann A."/>
            <person name="Corradi N."/>
        </authorList>
    </citation>
    <scope>NUCLEOTIDE SEQUENCE [LARGE SCALE GENOMIC DNA]</scope>
    <source>
        <strain evidence="1 2">A5</strain>
    </source>
</reference>
<dbReference type="EMBL" id="LLXJ01013554">
    <property type="protein sequence ID" value="PKB91843.1"/>
    <property type="molecule type" value="Genomic_DNA"/>
</dbReference>